<organism evidence="5 6">
    <name type="scientific">Luteolibacter yonseiensis</name>
    <dbReference type="NCBI Taxonomy" id="1144680"/>
    <lineage>
        <taxon>Bacteria</taxon>
        <taxon>Pseudomonadati</taxon>
        <taxon>Verrucomicrobiota</taxon>
        <taxon>Verrucomicrobiia</taxon>
        <taxon>Verrucomicrobiales</taxon>
        <taxon>Verrucomicrobiaceae</taxon>
        <taxon>Luteolibacter</taxon>
    </lineage>
</organism>
<dbReference type="Gene3D" id="2.60.120.200">
    <property type="match status" value="1"/>
</dbReference>
<keyword evidence="2" id="KW-1015">Disulfide bond</keyword>
<protein>
    <submittedName>
        <fullName evidence="5">LamG domain-containing protein</fullName>
    </submittedName>
</protein>
<dbReference type="NCBIfam" id="TIGR02595">
    <property type="entry name" value="PEP_CTERM"/>
    <property type="match status" value="1"/>
</dbReference>
<sequence>MKKHLLFLSAACLVIPVTAEAALISHYTFDELTGTTAVDSGPAGADGLIGSNVTRGTAGVFGTAFTFNNDASQNGIVDMADAATFPYLVASQAVTISAWMKWTAADARDSAIFLGNNTGANRYIDVGTTSAGKIYGRSRDAANSATPFPDLVLGTNLNDGKWHHVAYTSNAATDVTQLYIDGVLAGTTTTPAFTFTTFNNFEVGRLGRSSPTDAYSGSVDELRIYDSILPAEDIALLAVPEPGFSVLFGAGAVGSLLLRRRSSNRASL</sequence>
<evidence type="ECO:0000256" key="2">
    <source>
        <dbReference type="ARBA" id="ARBA00023157"/>
    </source>
</evidence>
<dbReference type="EMBL" id="JAENIK010000013">
    <property type="protein sequence ID" value="MBK1818478.1"/>
    <property type="molecule type" value="Genomic_DNA"/>
</dbReference>
<evidence type="ECO:0000313" key="5">
    <source>
        <dbReference type="EMBL" id="MBK1818478.1"/>
    </source>
</evidence>
<feature type="chain" id="PRO_5037944292" evidence="3">
    <location>
        <begin position="22"/>
        <end position="268"/>
    </location>
</feature>
<dbReference type="InterPro" id="IPR013424">
    <property type="entry name" value="Ice-binding_C"/>
</dbReference>
<evidence type="ECO:0000256" key="3">
    <source>
        <dbReference type="SAM" id="SignalP"/>
    </source>
</evidence>
<evidence type="ECO:0000256" key="1">
    <source>
        <dbReference type="ARBA" id="ARBA00022729"/>
    </source>
</evidence>
<keyword evidence="1 3" id="KW-0732">Signal</keyword>
<name>A0A934R4W7_9BACT</name>
<gene>
    <name evidence="5" type="ORF">JIN84_22860</name>
</gene>
<dbReference type="RefSeq" id="WP_200353423.1">
    <property type="nucleotide sequence ID" value="NZ_BAABHZ010000002.1"/>
</dbReference>
<evidence type="ECO:0000313" key="6">
    <source>
        <dbReference type="Proteomes" id="UP000600139"/>
    </source>
</evidence>
<feature type="domain" description="LamG-like jellyroll fold" evidence="4">
    <location>
        <begin position="92"/>
        <end position="232"/>
    </location>
</feature>
<evidence type="ECO:0000259" key="4">
    <source>
        <dbReference type="SMART" id="SM00560"/>
    </source>
</evidence>
<reference evidence="5" key="1">
    <citation type="submission" date="2021-01" db="EMBL/GenBank/DDBJ databases">
        <title>Modified the classification status of verrucomicrobia.</title>
        <authorList>
            <person name="Feng X."/>
        </authorList>
    </citation>
    <scope>NUCLEOTIDE SEQUENCE</scope>
    <source>
        <strain evidence="5">JCM 18052</strain>
    </source>
</reference>
<comment type="caution">
    <text evidence="5">The sequence shown here is derived from an EMBL/GenBank/DDBJ whole genome shotgun (WGS) entry which is preliminary data.</text>
</comment>
<dbReference type="Pfam" id="PF07589">
    <property type="entry name" value="PEP-CTERM"/>
    <property type="match status" value="1"/>
</dbReference>
<proteinExistence type="predicted"/>
<dbReference type="InterPro" id="IPR006558">
    <property type="entry name" value="LamG-like"/>
</dbReference>
<keyword evidence="6" id="KW-1185">Reference proteome</keyword>
<dbReference type="Pfam" id="PF13385">
    <property type="entry name" value="Laminin_G_3"/>
    <property type="match status" value="1"/>
</dbReference>
<dbReference type="InterPro" id="IPR013320">
    <property type="entry name" value="ConA-like_dom_sf"/>
</dbReference>
<dbReference type="Proteomes" id="UP000600139">
    <property type="component" value="Unassembled WGS sequence"/>
</dbReference>
<dbReference type="AlphaFoldDB" id="A0A934R4W7"/>
<accession>A0A934R4W7</accession>
<dbReference type="SMART" id="SM00560">
    <property type="entry name" value="LamGL"/>
    <property type="match status" value="1"/>
</dbReference>
<feature type="signal peptide" evidence="3">
    <location>
        <begin position="1"/>
        <end position="21"/>
    </location>
</feature>
<dbReference type="SUPFAM" id="SSF49899">
    <property type="entry name" value="Concanavalin A-like lectins/glucanases"/>
    <property type="match status" value="1"/>
</dbReference>